<reference evidence="1" key="1">
    <citation type="submission" date="2020-02" db="EMBL/GenBank/DDBJ databases">
        <title>A plasmid of E.coi PK9.</title>
        <authorList>
            <person name="Liu J.H."/>
            <person name="Huang Y."/>
            <person name="Lv L.C."/>
        </authorList>
    </citation>
    <scope>NUCLEOTIDE SEQUENCE</scope>
    <source>
        <strain evidence="1">PK9</strain>
        <plasmid evidence="1">pHNPK9-FOS</plasmid>
    </source>
</reference>
<protein>
    <submittedName>
        <fullName evidence="1">Uncharacterized protein</fullName>
    </submittedName>
</protein>
<evidence type="ECO:0000313" key="1">
    <source>
        <dbReference type="EMBL" id="QIS31043.1"/>
    </source>
</evidence>
<accession>A0A6H0A0G8</accession>
<proteinExistence type="predicted"/>
<dbReference type="EMBL" id="MT074415">
    <property type="protein sequence ID" value="QIS31043.1"/>
    <property type="molecule type" value="Genomic_DNA"/>
</dbReference>
<sequence length="39" mass="4224">MSAKNHQTRSCPDRSSLVFIAGNNATVRVETCVFLCAPV</sequence>
<keyword evidence="1" id="KW-0614">Plasmid</keyword>
<geneLocation type="plasmid" evidence="1">
    <name>pHNPK9-FOS</name>
</geneLocation>
<name>A0A6H0A0G8_ECOLX</name>
<organism evidence="1">
    <name type="scientific">Escherichia coli</name>
    <dbReference type="NCBI Taxonomy" id="562"/>
    <lineage>
        <taxon>Bacteria</taxon>
        <taxon>Pseudomonadati</taxon>
        <taxon>Pseudomonadota</taxon>
        <taxon>Gammaproteobacteria</taxon>
        <taxon>Enterobacterales</taxon>
        <taxon>Enterobacteriaceae</taxon>
        <taxon>Escherichia</taxon>
    </lineage>
</organism>
<dbReference type="AlphaFoldDB" id="A0A6H0A0G8"/>